<proteinExistence type="predicted"/>
<evidence type="ECO:0000313" key="1">
    <source>
        <dbReference type="EMBL" id="SCZ96949.1"/>
    </source>
</evidence>
<dbReference type="AlphaFoldDB" id="A0A2X0LKV5"/>
<organism evidence="1 2">
    <name type="scientific">Microbotryum saponariae</name>
    <dbReference type="NCBI Taxonomy" id="289078"/>
    <lineage>
        <taxon>Eukaryota</taxon>
        <taxon>Fungi</taxon>
        <taxon>Dikarya</taxon>
        <taxon>Basidiomycota</taxon>
        <taxon>Pucciniomycotina</taxon>
        <taxon>Microbotryomycetes</taxon>
        <taxon>Microbotryales</taxon>
        <taxon>Microbotryaceae</taxon>
        <taxon>Microbotryum</taxon>
    </lineage>
</organism>
<dbReference type="EMBL" id="FMWP01000092">
    <property type="protein sequence ID" value="SCZ96949.1"/>
    <property type="molecule type" value="Genomic_DNA"/>
</dbReference>
<evidence type="ECO:0000313" key="2">
    <source>
        <dbReference type="Proteomes" id="UP000249723"/>
    </source>
</evidence>
<dbReference type="Proteomes" id="UP000249723">
    <property type="component" value="Unassembled WGS sequence"/>
</dbReference>
<protein>
    <submittedName>
        <fullName evidence="1">BZ3500_MvSof-1268-A1-R1_Chr4-2g06884 protein</fullName>
    </submittedName>
</protein>
<name>A0A2X0LKV5_9BASI</name>
<keyword evidence="2" id="KW-1185">Reference proteome</keyword>
<accession>A0A2X0LKV5</accession>
<gene>
    <name evidence="1" type="ORF">BZ3500_MVSOF-1268-A1-R1_CHR4-2G06884</name>
</gene>
<dbReference type="OrthoDB" id="2349883at2759"/>
<reference evidence="2" key="1">
    <citation type="submission" date="2016-10" db="EMBL/GenBank/DDBJ databases">
        <authorList>
            <person name="Jeantristanb JTB J.-T."/>
            <person name="Ricardo R."/>
        </authorList>
    </citation>
    <scope>NUCLEOTIDE SEQUENCE [LARGE SCALE GENOMIC DNA]</scope>
</reference>
<sequence>MSIHARCTHQLKIKEEIDEQKRVFNEERASVVVADLRESGSMFGRSIVCVIAS</sequence>